<gene>
    <name evidence="1" type="ORF">FSP39_024000</name>
</gene>
<reference evidence="1" key="1">
    <citation type="submission" date="2019-08" db="EMBL/GenBank/DDBJ databases">
        <title>The improved chromosome-level genome for the pearl oyster Pinctada fucata martensii using PacBio sequencing and Hi-C.</title>
        <authorList>
            <person name="Zheng Z."/>
        </authorList>
    </citation>
    <scope>NUCLEOTIDE SEQUENCE</scope>
    <source>
        <strain evidence="1">ZZ-2019</strain>
        <tissue evidence="1">Adductor muscle</tissue>
    </source>
</reference>
<dbReference type="GO" id="GO:0007130">
    <property type="term" value="P:synaptonemal complex assembly"/>
    <property type="evidence" value="ECO:0007669"/>
    <property type="project" value="InterPro"/>
</dbReference>
<proteinExistence type="predicted"/>
<dbReference type="InterPro" id="IPR034609">
    <property type="entry name" value="Syce2"/>
</dbReference>
<evidence type="ECO:0000313" key="2">
    <source>
        <dbReference type="Proteomes" id="UP001186944"/>
    </source>
</evidence>
<dbReference type="PANTHER" id="PTHR28398:SF1">
    <property type="entry name" value="SYNAPTONEMAL COMPLEX CENTRAL ELEMENT PROTEIN 2"/>
    <property type="match status" value="1"/>
</dbReference>
<sequence>EAKMCGIYEKKGKCIEEKIQELFDCLNRIAKIEEELLQFRHSLQIFFQDVQK</sequence>
<dbReference type="AlphaFoldDB" id="A0AA88XXB1"/>
<name>A0AA88XXB1_PINIB</name>
<feature type="non-terminal residue" evidence="1">
    <location>
        <position position="1"/>
    </location>
</feature>
<protein>
    <submittedName>
        <fullName evidence="1">Uncharacterized protein</fullName>
    </submittedName>
</protein>
<keyword evidence="2" id="KW-1185">Reference proteome</keyword>
<dbReference type="GO" id="GO:0000801">
    <property type="term" value="C:central element"/>
    <property type="evidence" value="ECO:0007669"/>
    <property type="project" value="InterPro"/>
</dbReference>
<comment type="caution">
    <text evidence="1">The sequence shown here is derived from an EMBL/GenBank/DDBJ whole genome shotgun (WGS) entry which is preliminary data.</text>
</comment>
<accession>A0AA88XXB1</accession>
<dbReference type="PANTHER" id="PTHR28398">
    <property type="entry name" value="SYNAPTONEMAL COMPLEX CENTRAL ELEMENT PROTEIN 2"/>
    <property type="match status" value="1"/>
</dbReference>
<organism evidence="1 2">
    <name type="scientific">Pinctada imbricata</name>
    <name type="common">Atlantic pearl-oyster</name>
    <name type="synonym">Pinctada martensii</name>
    <dbReference type="NCBI Taxonomy" id="66713"/>
    <lineage>
        <taxon>Eukaryota</taxon>
        <taxon>Metazoa</taxon>
        <taxon>Spiralia</taxon>
        <taxon>Lophotrochozoa</taxon>
        <taxon>Mollusca</taxon>
        <taxon>Bivalvia</taxon>
        <taxon>Autobranchia</taxon>
        <taxon>Pteriomorphia</taxon>
        <taxon>Pterioida</taxon>
        <taxon>Pterioidea</taxon>
        <taxon>Pteriidae</taxon>
        <taxon>Pinctada</taxon>
    </lineage>
</organism>
<dbReference type="Proteomes" id="UP001186944">
    <property type="component" value="Unassembled WGS sequence"/>
</dbReference>
<evidence type="ECO:0000313" key="1">
    <source>
        <dbReference type="EMBL" id="KAK3091957.1"/>
    </source>
</evidence>
<dbReference type="EMBL" id="VSWD01000010">
    <property type="protein sequence ID" value="KAK3091957.1"/>
    <property type="molecule type" value="Genomic_DNA"/>
</dbReference>